<evidence type="ECO:0000313" key="3">
    <source>
        <dbReference type="Proteomes" id="UP000694700"/>
    </source>
</evidence>
<reference evidence="2" key="1">
    <citation type="submission" date="2025-08" db="UniProtKB">
        <authorList>
            <consortium name="Ensembl"/>
        </authorList>
    </citation>
    <scope>IDENTIFICATION</scope>
</reference>
<sequence length="125" mass="14064">MAKLPHLCVMISLCLSGALLLLPLCLGVEDDQYYDYDSNSTYEYSFFSNVSSKEQENFFMGEGMASGGETSFTEIKKETDGGVHEEKPTEPTIFDTNQVFLDPLLYFLTHYNMLNTQNSNVVCLS</sequence>
<proteinExistence type="predicted"/>
<keyword evidence="1" id="KW-0732">Signal</keyword>
<dbReference type="Proteomes" id="UP000694700">
    <property type="component" value="Unplaced"/>
</dbReference>
<dbReference type="AlphaFoldDB" id="A0A8C1UMG4"/>
<evidence type="ECO:0000313" key="2">
    <source>
        <dbReference type="Ensembl" id="ENSCCRP00015038583.1"/>
    </source>
</evidence>
<dbReference type="Ensembl" id="ENSCCRT00015039904.1">
    <property type="protein sequence ID" value="ENSCCRP00015038583.1"/>
    <property type="gene ID" value="ENSCCRG00015016055.1"/>
</dbReference>
<protein>
    <submittedName>
        <fullName evidence="2">Si:ch211-191i18.2</fullName>
    </submittedName>
</protein>
<feature type="chain" id="PRO_5034079927" evidence="1">
    <location>
        <begin position="28"/>
        <end position="125"/>
    </location>
</feature>
<name>A0A8C1UMG4_CYPCA</name>
<organism evidence="2 3">
    <name type="scientific">Cyprinus carpio</name>
    <name type="common">Common carp</name>
    <dbReference type="NCBI Taxonomy" id="7962"/>
    <lineage>
        <taxon>Eukaryota</taxon>
        <taxon>Metazoa</taxon>
        <taxon>Chordata</taxon>
        <taxon>Craniata</taxon>
        <taxon>Vertebrata</taxon>
        <taxon>Euteleostomi</taxon>
        <taxon>Actinopterygii</taxon>
        <taxon>Neopterygii</taxon>
        <taxon>Teleostei</taxon>
        <taxon>Ostariophysi</taxon>
        <taxon>Cypriniformes</taxon>
        <taxon>Cyprinidae</taxon>
        <taxon>Cyprininae</taxon>
        <taxon>Cyprinus</taxon>
    </lineage>
</organism>
<feature type="signal peptide" evidence="1">
    <location>
        <begin position="1"/>
        <end position="27"/>
    </location>
</feature>
<evidence type="ECO:0000256" key="1">
    <source>
        <dbReference type="SAM" id="SignalP"/>
    </source>
</evidence>
<accession>A0A8C1UMG4</accession>